<evidence type="ECO:0000313" key="1">
    <source>
        <dbReference type="EMBL" id="KAF2624545.1"/>
    </source>
</evidence>
<reference evidence="1" key="1">
    <citation type="journal article" date="2020" name="Stud. Mycol.">
        <title>101 Dothideomycetes genomes: a test case for predicting lifestyles and emergence of pathogens.</title>
        <authorList>
            <person name="Haridas S."/>
            <person name="Albert R."/>
            <person name="Binder M."/>
            <person name="Bloem J."/>
            <person name="Labutti K."/>
            <person name="Salamov A."/>
            <person name="Andreopoulos B."/>
            <person name="Baker S."/>
            <person name="Barry K."/>
            <person name="Bills G."/>
            <person name="Bluhm B."/>
            <person name="Cannon C."/>
            <person name="Castanera R."/>
            <person name="Culley D."/>
            <person name="Daum C."/>
            <person name="Ezra D."/>
            <person name="Gonzalez J."/>
            <person name="Henrissat B."/>
            <person name="Kuo A."/>
            <person name="Liang C."/>
            <person name="Lipzen A."/>
            <person name="Lutzoni F."/>
            <person name="Magnuson J."/>
            <person name="Mondo S."/>
            <person name="Nolan M."/>
            <person name="Ohm R."/>
            <person name="Pangilinan J."/>
            <person name="Park H.-J."/>
            <person name="Ramirez L."/>
            <person name="Alfaro M."/>
            <person name="Sun H."/>
            <person name="Tritt A."/>
            <person name="Yoshinaga Y."/>
            <person name="Zwiers L.-H."/>
            <person name="Turgeon B."/>
            <person name="Goodwin S."/>
            <person name="Spatafora J."/>
            <person name="Crous P."/>
            <person name="Grigoriev I."/>
        </authorList>
    </citation>
    <scope>NUCLEOTIDE SEQUENCE</scope>
    <source>
        <strain evidence="1">CBS 525.71</strain>
    </source>
</reference>
<evidence type="ECO:0000313" key="2">
    <source>
        <dbReference type="Proteomes" id="UP000799754"/>
    </source>
</evidence>
<proteinExistence type="predicted"/>
<protein>
    <submittedName>
        <fullName evidence="1">Carbohydrate-binding module family 1 protein</fullName>
    </submittedName>
</protein>
<dbReference type="Proteomes" id="UP000799754">
    <property type="component" value="Unassembled WGS sequence"/>
</dbReference>
<sequence>MARSFILSTALFALQAVAQTSSPYTDAKTGIDFRGYTDAKTGYTFGIALPENATTDFIAQIQAPITNGGGWAGFSMGQSMTGNLLVVAWPNDGEVVSSFRKATGYTNPAVTTGDFTMNPIPDGTFVNDTAFSYTFLCKNCISDDVATGLVIYDSPSTNIVGWAFSNDALTDPATASSTLTYHTAGFGAFGLPMSNATSANFETWAAMAVEGSTGSGSGSGNSTTPISGGNSTTPVTGNTTATIGNATYDYIVAGAGPAGIIAAERIAESGASVLLIERGGPSYGFTGYTDNMSWNDTVSMYDVPGYGYYLSDVGTPAYCDDTADMAGCLLGGGTSVNAMMFVKPQERDFDDKWPTGWKSADVSAAAERVWERNPGQTYGSEDGKRYNDEAYEVLSKFFAAQGWAETDFIKDPNSKTDVFGHPPWNVADGLRSGPVRTYLPLAQKLDNFKLMMNTKVIRAVREGSSATGIEVETADGQRVIYNVNAGGSVILAAGSMSTPRILFNSGIGPAEQLKIVQSGSSGVTLPDEADWIDLPVGAEIKDHPIFTIQFKTSTNMSSTPETTLTEPDQTNLDLFAKGSGILAQSGQRLNWWSSVTTSKGNEMFFQGTCNGPSDNTIQMKVYLTHGAQSVGELGITAEGATEFITNPHMTSEEDTEAITMMMDRLLQMTSGSNSTLSIIAPTGVTNVTAADLIKTFKTGSHYVGTAKVGAKGDAGVVVDTDTKVYGTDNLFVVDASIHPDLPTGNTQAIVMVAAEAAAARILALGGSNATAPATPASSAASAVAEVTSAASVVPEATSVAAVPSGTGSPDVSSAAPIGTGSPVVPSASPIASSPAESAAPAESVPASPVESASVSPAESSTATAPAESSPASTVAEAYGRCGGQGWTGPTQCTQGWTCTKQNDYYSQCIQANSRRAQTAPVVRRDIKKLNRVAQRASFLNSY</sequence>
<keyword evidence="2" id="KW-1185">Reference proteome</keyword>
<comment type="caution">
    <text evidence="1">The sequence shown here is derived from an EMBL/GenBank/DDBJ whole genome shotgun (WGS) entry which is preliminary data.</text>
</comment>
<name>A0ACB6RRE3_9PLEO</name>
<accession>A0ACB6RRE3</accession>
<gene>
    <name evidence="1" type="ORF">BU25DRAFT_450618</name>
</gene>
<dbReference type="EMBL" id="MU006730">
    <property type="protein sequence ID" value="KAF2624545.1"/>
    <property type="molecule type" value="Genomic_DNA"/>
</dbReference>
<organism evidence="1 2">
    <name type="scientific">Macroventuria anomochaeta</name>
    <dbReference type="NCBI Taxonomy" id="301207"/>
    <lineage>
        <taxon>Eukaryota</taxon>
        <taxon>Fungi</taxon>
        <taxon>Dikarya</taxon>
        <taxon>Ascomycota</taxon>
        <taxon>Pezizomycotina</taxon>
        <taxon>Dothideomycetes</taxon>
        <taxon>Pleosporomycetidae</taxon>
        <taxon>Pleosporales</taxon>
        <taxon>Pleosporineae</taxon>
        <taxon>Didymellaceae</taxon>
        <taxon>Macroventuria</taxon>
    </lineage>
</organism>